<gene>
    <name evidence="3" type="ORF">CGI_10002463</name>
</gene>
<dbReference type="InParanoid" id="K1PKT7"/>
<keyword evidence="2" id="KW-0479">Metal-binding</keyword>
<dbReference type="InterPro" id="IPR027806">
    <property type="entry name" value="HARBI1_dom"/>
</dbReference>
<sequence length="173" mass="19556">MAQRTKEQNPKVAWEFQDLPSAFKYAFIESQRPAEPPTVVIGEPCLENPCSYDAIDETPYTAGRYLPRVLGPIPRRWSLFAAGRLFTWVRHCTPKCSLRSARSAHAWTRTAMRNSVAAMDGKHIAIKSGSMYYNYKQFCSIVLFALVDADYRFIYVDVGCNGRISDGGVLLLH</sequence>
<accession>K1PKT7</accession>
<name>K1PKT7_MAGGI</name>
<protein>
    <submittedName>
        <fullName evidence="3">Uncharacterized protein</fullName>
    </submittedName>
</protein>
<organism evidence="3">
    <name type="scientific">Magallana gigas</name>
    <name type="common">Pacific oyster</name>
    <name type="synonym">Crassostrea gigas</name>
    <dbReference type="NCBI Taxonomy" id="29159"/>
    <lineage>
        <taxon>Eukaryota</taxon>
        <taxon>Metazoa</taxon>
        <taxon>Spiralia</taxon>
        <taxon>Lophotrochozoa</taxon>
        <taxon>Mollusca</taxon>
        <taxon>Bivalvia</taxon>
        <taxon>Autobranchia</taxon>
        <taxon>Pteriomorphia</taxon>
        <taxon>Ostreida</taxon>
        <taxon>Ostreoidea</taxon>
        <taxon>Ostreidae</taxon>
        <taxon>Magallana</taxon>
    </lineage>
</organism>
<evidence type="ECO:0000256" key="2">
    <source>
        <dbReference type="ARBA" id="ARBA00022723"/>
    </source>
</evidence>
<dbReference type="GO" id="GO:0046872">
    <property type="term" value="F:metal ion binding"/>
    <property type="evidence" value="ECO:0007669"/>
    <property type="project" value="UniProtKB-KW"/>
</dbReference>
<proteinExistence type="predicted"/>
<evidence type="ECO:0000313" key="3">
    <source>
        <dbReference type="EMBL" id="EKC22333.1"/>
    </source>
</evidence>
<reference evidence="3" key="1">
    <citation type="journal article" date="2012" name="Nature">
        <title>The oyster genome reveals stress adaptation and complexity of shell formation.</title>
        <authorList>
            <person name="Zhang G."/>
            <person name="Fang X."/>
            <person name="Guo X."/>
            <person name="Li L."/>
            <person name="Luo R."/>
            <person name="Xu F."/>
            <person name="Yang P."/>
            <person name="Zhang L."/>
            <person name="Wang X."/>
            <person name="Qi H."/>
            <person name="Xiong Z."/>
            <person name="Que H."/>
            <person name="Xie Y."/>
            <person name="Holland P.W."/>
            <person name="Paps J."/>
            <person name="Zhu Y."/>
            <person name="Wu F."/>
            <person name="Chen Y."/>
            <person name="Wang J."/>
            <person name="Peng C."/>
            <person name="Meng J."/>
            <person name="Yang L."/>
            <person name="Liu J."/>
            <person name="Wen B."/>
            <person name="Zhang N."/>
            <person name="Huang Z."/>
            <person name="Zhu Q."/>
            <person name="Feng Y."/>
            <person name="Mount A."/>
            <person name="Hedgecock D."/>
            <person name="Xu Z."/>
            <person name="Liu Y."/>
            <person name="Domazet-Loso T."/>
            <person name="Du Y."/>
            <person name="Sun X."/>
            <person name="Zhang S."/>
            <person name="Liu B."/>
            <person name="Cheng P."/>
            <person name="Jiang X."/>
            <person name="Li J."/>
            <person name="Fan D."/>
            <person name="Wang W."/>
            <person name="Fu W."/>
            <person name="Wang T."/>
            <person name="Wang B."/>
            <person name="Zhang J."/>
            <person name="Peng Z."/>
            <person name="Li Y."/>
            <person name="Li N."/>
            <person name="Wang J."/>
            <person name="Chen M."/>
            <person name="He Y."/>
            <person name="Tan F."/>
            <person name="Song X."/>
            <person name="Zheng Q."/>
            <person name="Huang R."/>
            <person name="Yang H."/>
            <person name="Du X."/>
            <person name="Chen L."/>
            <person name="Yang M."/>
            <person name="Gaffney P.M."/>
            <person name="Wang S."/>
            <person name="Luo L."/>
            <person name="She Z."/>
            <person name="Ming Y."/>
            <person name="Huang W."/>
            <person name="Zhang S."/>
            <person name="Huang B."/>
            <person name="Zhang Y."/>
            <person name="Qu T."/>
            <person name="Ni P."/>
            <person name="Miao G."/>
            <person name="Wang J."/>
            <person name="Wang Q."/>
            <person name="Steinberg C.E."/>
            <person name="Wang H."/>
            <person name="Li N."/>
            <person name="Qian L."/>
            <person name="Zhang G."/>
            <person name="Li Y."/>
            <person name="Yang H."/>
            <person name="Liu X."/>
            <person name="Wang J."/>
            <person name="Yin Y."/>
            <person name="Wang J."/>
        </authorList>
    </citation>
    <scope>NUCLEOTIDE SEQUENCE [LARGE SCALE GENOMIC DNA]</scope>
    <source>
        <strain evidence="3">05x7-T-G4-1.051#20</strain>
    </source>
</reference>
<dbReference type="HOGENOM" id="CLU_1549132_0_0_1"/>
<dbReference type="AlphaFoldDB" id="K1PKT7"/>
<dbReference type="EMBL" id="JH817709">
    <property type="protein sequence ID" value="EKC22333.1"/>
    <property type="molecule type" value="Genomic_DNA"/>
</dbReference>
<evidence type="ECO:0000256" key="1">
    <source>
        <dbReference type="ARBA" id="ARBA00001968"/>
    </source>
</evidence>
<comment type="cofactor">
    <cofactor evidence="1">
        <name>a divalent metal cation</name>
        <dbReference type="ChEBI" id="CHEBI:60240"/>
    </cofactor>
</comment>
<dbReference type="Pfam" id="PF13359">
    <property type="entry name" value="DDE_Tnp_4"/>
    <property type="match status" value="1"/>
</dbReference>